<dbReference type="InterPro" id="IPR002172">
    <property type="entry name" value="LDrepeatLR_classA_rpt"/>
</dbReference>
<dbReference type="Gene3D" id="4.10.400.10">
    <property type="entry name" value="Low-density Lipoprotein Receptor"/>
    <property type="match status" value="1"/>
</dbReference>
<proteinExistence type="predicted"/>
<reference evidence="7" key="1">
    <citation type="submission" date="2022-11" db="UniProtKB">
        <authorList>
            <consortium name="WormBaseParasite"/>
        </authorList>
    </citation>
    <scope>IDENTIFICATION</scope>
</reference>
<dbReference type="AlphaFoldDB" id="A0A914R5U1"/>
<evidence type="ECO:0000313" key="7">
    <source>
        <dbReference type="WBParaSite" id="PEQ_0000163301-mRNA-1"/>
    </source>
</evidence>
<keyword evidence="3 5" id="KW-1015">Disulfide bond</keyword>
<dbReference type="Pfam" id="PF00057">
    <property type="entry name" value="Ldl_recept_a"/>
    <property type="match status" value="1"/>
</dbReference>
<dbReference type="InterPro" id="IPR036055">
    <property type="entry name" value="LDL_receptor-like_sf"/>
</dbReference>
<feature type="disulfide bond" evidence="5">
    <location>
        <begin position="34"/>
        <end position="52"/>
    </location>
</feature>
<dbReference type="WBParaSite" id="PEQ_0000163301-mRNA-1">
    <property type="protein sequence ID" value="PEQ_0000163301-mRNA-1"/>
    <property type="gene ID" value="PEQ_0000163301"/>
</dbReference>
<evidence type="ECO:0000256" key="1">
    <source>
        <dbReference type="ARBA" id="ARBA00022729"/>
    </source>
</evidence>
<keyword evidence="6" id="KW-1185">Reference proteome</keyword>
<evidence type="ECO:0000256" key="2">
    <source>
        <dbReference type="ARBA" id="ARBA00022737"/>
    </source>
</evidence>
<dbReference type="FunFam" id="4.10.400.10:FF:000034">
    <property type="entry name" value="Low-density lipoprotein receptor-related protein 2"/>
    <property type="match status" value="1"/>
</dbReference>
<dbReference type="Proteomes" id="UP000887564">
    <property type="component" value="Unplaced"/>
</dbReference>
<accession>A0A914R5U1</accession>
<sequence length="61" mass="6785">MFLLGSMYSPHTCVWSLLKQVAFSECLTDSQFTCKSGKCIPLSWRCDGDEDCPGGDDEQNC</sequence>
<evidence type="ECO:0000313" key="6">
    <source>
        <dbReference type="Proteomes" id="UP000887564"/>
    </source>
</evidence>
<evidence type="ECO:0000256" key="4">
    <source>
        <dbReference type="ARBA" id="ARBA00023180"/>
    </source>
</evidence>
<dbReference type="SMART" id="SM00192">
    <property type="entry name" value="LDLa"/>
    <property type="match status" value="1"/>
</dbReference>
<keyword evidence="2" id="KW-0677">Repeat</keyword>
<organism evidence="6 7">
    <name type="scientific">Parascaris equorum</name>
    <name type="common">Equine roundworm</name>
    <dbReference type="NCBI Taxonomy" id="6256"/>
    <lineage>
        <taxon>Eukaryota</taxon>
        <taxon>Metazoa</taxon>
        <taxon>Ecdysozoa</taxon>
        <taxon>Nematoda</taxon>
        <taxon>Chromadorea</taxon>
        <taxon>Rhabditida</taxon>
        <taxon>Spirurina</taxon>
        <taxon>Ascaridomorpha</taxon>
        <taxon>Ascaridoidea</taxon>
        <taxon>Ascarididae</taxon>
        <taxon>Parascaris</taxon>
    </lineage>
</organism>
<keyword evidence="1" id="KW-0732">Signal</keyword>
<dbReference type="PROSITE" id="PS50068">
    <property type="entry name" value="LDLRA_2"/>
    <property type="match status" value="1"/>
</dbReference>
<evidence type="ECO:0000256" key="3">
    <source>
        <dbReference type="ARBA" id="ARBA00023157"/>
    </source>
</evidence>
<protein>
    <submittedName>
        <fullName evidence="7">Uncharacterized protein</fullName>
    </submittedName>
</protein>
<feature type="disulfide bond" evidence="5">
    <location>
        <begin position="46"/>
        <end position="61"/>
    </location>
</feature>
<name>A0A914R5U1_PAREQ</name>
<dbReference type="PROSITE" id="PS01209">
    <property type="entry name" value="LDLRA_1"/>
    <property type="match status" value="1"/>
</dbReference>
<comment type="caution">
    <text evidence="5">Lacks conserved residue(s) required for the propagation of feature annotation.</text>
</comment>
<dbReference type="SUPFAM" id="SSF57424">
    <property type="entry name" value="LDL receptor-like module"/>
    <property type="match status" value="1"/>
</dbReference>
<dbReference type="InterPro" id="IPR023415">
    <property type="entry name" value="LDLR_class-A_CS"/>
</dbReference>
<keyword evidence="4" id="KW-0325">Glycoprotein</keyword>
<evidence type="ECO:0000256" key="5">
    <source>
        <dbReference type="PROSITE-ProRule" id="PRU00124"/>
    </source>
</evidence>
<dbReference type="CDD" id="cd00112">
    <property type="entry name" value="LDLa"/>
    <property type="match status" value="1"/>
</dbReference>